<reference evidence="3" key="1">
    <citation type="submission" date="2015-07" db="EMBL/GenBank/DDBJ databases">
        <title>Fjat-10053 dsm26.</title>
        <authorList>
            <person name="Liu B."/>
            <person name="Wang J."/>
            <person name="Zhu Y."/>
            <person name="Liu G."/>
            <person name="Chen Q."/>
            <person name="Chen Z."/>
            <person name="Lan J."/>
            <person name="Che J."/>
            <person name="Ge C."/>
            <person name="Shi H."/>
            <person name="Pan Z."/>
            <person name="Liu X."/>
        </authorList>
    </citation>
    <scope>NUCLEOTIDE SEQUENCE [LARGE SCALE GENOMIC DNA]</scope>
    <source>
        <strain evidence="3">DSM 26</strain>
    </source>
</reference>
<accession>A0A0L0QM94</accession>
<feature type="transmembrane region" description="Helical" evidence="1">
    <location>
        <begin position="36"/>
        <end position="55"/>
    </location>
</feature>
<keyword evidence="3" id="KW-1185">Reference proteome</keyword>
<dbReference type="PATRIC" id="fig|1473.5.peg.1484"/>
<sequence>MFQSVLTIGAILVVAVVVLSLILLKATSKESYTGYFPGIVIGLAGLVLLMLAAAIDKVEIMGAGLGGWGIASLFAAAIGLIITALTDTFAHAKA</sequence>
<name>A0A0L0QM94_VIRPA</name>
<dbReference type="GeneID" id="66871341"/>
<evidence type="ECO:0000256" key="1">
    <source>
        <dbReference type="SAM" id="Phobius"/>
    </source>
</evidence>
<evidence type="ECO:0000313" key="3">
    <source>
        <dbReference type="Proteomes" id="UP000036780"/>
    </source>
</evidence>
<organism evidence="2 3">
    <name type="scientific">Virgibacillus pantothenticus</name>
    <dbReference type="NCBI Taxonomy" id="1473"/>
    <lineage>
        <taxon>Bacteria</taxon>
        <taxon>Bacillati</taxon>
        <taxon>Bacillota</taxon>
        <taxon>Bacilli</taxon>
        <taxon>Bacillales</taxon>
        <taxon>Bacillaceae</taxon>
        <taxon>Virgibacillus</taxon>
    </lineage>
</organism>
<keyword evidence="1" id="KW-0812">Transmembrane</keyword>
<evidence type="ECO:0000313" key="2">
    <source>
        <dbReference type="EMBL" id="KNE19629.1"/>
    </source>
</evidence>
<proteinExistence type="predicted"/>
<protein>
    <submittedName>
        <fullName evidence="2">Uncharacterized protein</fullName>
    </submittedName>
</protein>
<gene>
    <name evidence="2" type="ORF">AFK71_14280</name>
</gene>
<comment type="caution">
    <text evidence="2">The sequence shown here is derived from an EMBL/GenBank/DDBJ whole genome shotgun (WGS) entry which is preliminary data.</text>
</comment>
<dbReference type="EMBL" id="LGTO01000007">
    <property type="protein sequence ID" value="KNE19629.1"/>
    <property type="molecule type" value="Genomic_DNA"/>
</dbReference>
<keyword evidence="1" id="KW-1133">Transmembrane helix</keyword>
<feature type="transmembrane region" description="Helical" evidence="1">
    <location>
        <begin position="67"/>
        <end position="90"/>
    </location>
</feature>
<dbReference type="AlphaFoldDB" id="A0A0L0QM94"/>
<feature type="transmembrane region" description="Helical" evidence="1">
    <location>
        <begin position="6"/>
        <end position="24"/>
    </location>
</feature>
<dbReference type="RefSeq" id="WP_050352176.1">
    <property type="nucleotide sequence ID" value="NZ_CP073011.1"/>
</dbReference>
<dbReference type="Proteomes" id="UP000036780">
    <property type="component" value="Unassembled WGS sequence"/>
</dbReference>
<keyword evidence="1" id="KW-0472">Membrane</keyword>